<dbReference type="InterPro" id="IPR002104">
    <property type="entry name" value="Integrase_catalytic"/>
</dbReference>
<evidence type="ECO:0000256" key="4">
    <source>
        <dbReference type="ARBA" id="ARBA00023172"/>
    </source>
</evidence>
<evidence type="ECO:0000259" key="7">
    <source>
        <dbReference type="PROSITE" id="PS51900"/>
    </source>
</evidence>
<dbReference type="Gene3D" id="1.10.150.130">
    <property type="match status" value="1"/>
</dbReference>
<dbReference type="PROSITE" id="PS51900">
    <property type="entry name" value="CB"/>
    <property type="match status" value="1"/>
</dbReference>
<keyword evidence="4" id="KW-0233">DNA recombination</keyword>
<keyword evidence="3 5" id="KW-0238">DNA-binding</keyword>
<dbReference type="PROSITE" id="PS51898">
    <property type="entry name" value="TYR_RECOMBINASE"/>
    <property type="match status" value="1"/>
</dbReference>
<evidence type="ECO:0000256" key="5">
    <source>
        <dbReference type="PROSITE-ProRule" id="PRU01248"/>
    </source>
</evidence>
<dbReference type="Proteomes" id="UP001339167">
    <property type="component" value="Unassembled WGS sequence"/>
</dbReference>
<dbReference type="SUPFAM" id="SSF56349">
    <property type="entry name" value="DNA breaking-rejoining enzymes"/>
    <property type="match status" value="1"/>
</dbReference>
<dbReference type="InterPro" id="IPR011010">
    <property type="entry name" value="DNA_brk_join_enz"/>
</dbReference>
<feature type="domain" description="Core-binding (CB)" evidence="7">
    <location>
        <begin position="72"/>
        <end position="148"/>
    </location>
</feature>
<dbReference type="PANTHER" id="PTHR30349">
    <property type="entry name" value="PHAGE INTEGRASE-RELATED"/>
    <property type="match status" value="1"/>
</dbReference>
<keyword evidence="2" id="KW-0229">DNA integration</keyword>
<organism evidence="8 9">
    <name type="scientific">Alkalimonas mucilaginosa</name>
    <dbReference type="NCBI Taxonomy" id="3057676"/>
    <lineage>
        <taxon>Bacteria</taxon>
        <taxon>Pseudomonadati</taxon>
        <taxon>Pseudomonadota</taxon>
        <taxon>Gammaproteobacteria</taxon>
        <taxon>Alkalimonas</taxon>
    </lineage>
</organism>
<dbReference type="EMBL" id="JAUGZK010000026">
    <property type="protein sequence ID" value="MEE2026100.1"/>
    <property type="molecule type" value="Genomic_DNA"/>
</dbReference>
<dbReference type="PANTHER" id="PTHR30349:SF41">
    <property type="entry name" value="INTEGRASE_RECOMBINASE PROTEIN MJ0367-RELATED"/>
    <property type="match status" value="1"/>
</dbReference>
<dbReference type="InterPro" id="IPR010998">
    <property type="entry name" value="Integrase_recombinase_N"/>
</dbReference>
<dbReference type="InterPro" id="IPR050090">
    <property type="entry name" value="Tyrosine_recombinase_XerCD"/>
</dbReference>
<dbReference type="CDD" id="cd00397">
    <property type="entry name" value="DNA_BRE_C"/>
    <property type="match status" value="1"/>
</dbReference>
<comment type="caution">
    <text evidence="8">The sequence shown here is derived from an EMBL/GenBank/DDBJ whole genome shotgun (WGS) entry which is preliminary data.</text>
</comment>
<sequence length="385" mass="45928">MTYQHPTGKARLYKQAGSAKWYMDYYDQYGKRRQVSTRTTDFDKAKQMLDEQMLVLKLVRENRIDLAPRSFVTVEKAVNETIKHLEQRQARGLKENKRSLLKIIELFGPLDINKLKRKELYEIYNREMSETMVRNYNRAFKLLFNHCIDLGYIEVKPELPEPRISEKNKRTPATQEQIKLLRQRFIEKSATSKNLLGRSNFMLLNHFMELLLLTGARYGELRYLRFDDVHPQKIGETNAFVMNIRKSKTSTRQIIICQKAYRCIQLTKIQKNIHHLDTEYVFSREPGFFPDFTSILKEDRNRYKEWYNTNCVFDFTLYMLRHTFITDKIREGRNLFLLAQHCGTSVQMIEDYYADAIANKDVNYIFSDDQFSKQLQNQSLMTDLF</sequence>
<evidence type="ECO:0000313" key="9">
    <source>
        <dbReference type="Proteomes" id="UP001339167"/>
    </source>
</evidence>
<dbReference type="Gene3D" id="1.10.443.10">
    <property type="entry name" value="Intergrase catalytic core"/>
    <property type="match status" value="1"/>
</dbReference>
<evidence type="ECO:0000313" key="8">
    <source>
        <dbReference type="EMBL" id="MEE2026100.1"/>
    </source>
</evidence>
<gene>
    <name evidence="8" type="ORF">QWF21_17830</name>
</gene>
<evidence type="ECO:0000256" key="1">
    <source>
        <dbReference type="ARBA" id="ARBA00008857"/>
    </source>
</evidence>
<dbReference type="InterPro" id="IPR013762">
    <property type="entry name" value="Integrase-like_cat_sf"/>
</dbReference>
<proteinExistence type="inferred from homology"/>
<feature type="domain" description="Tyr recombinase" evidence="6">
    <location>
        <begin position="168"/>
        <end position="367"/>
    </location>
</feature>
<dbReference type="RefSeq" id="WP_330089393.1">
    <property type="nucleotide sequence ID" value="NZ_JAUGZK010000026.1"/>
</dbReference>
<evidence type="ECO:0000259" key="6">
    <source>
        <dbReference type="PROSITE" id="PS51898"/>
    </source>
</evidence>
<keyword evidence="9" id="KW-1185">Reference proteome</keyword>
<evidence type="ECO:0000256" key="2">
    <source>
        <dbReference type="ARBA" id="ARBA00022908"/>
    </source>
</evidence>
<comment type="similarity">
    <text evidence="1">Belongs to the 'phage' integrase family.</text>
</comment>
<reference evidence="8 9" key="1">
    <citation type="submission" date="2023-06" db="EMBL/GenBank/DDBJ databases">
        <title>Alkalimonas sp., MEB004 an alkaliphilic bacterium isolated from Lonar Lake, India.</title>
        <authorList>
            <person name="Joshi A."/>
            <person name="Thite S."/>
        </authorList>
    </citation>
    <scope>NUCLEOTIDE SEQUENCE [LARGE SCALE GENOMIC DNA]</scope>
    <source>
        <strain evidence="8 9">MEB004</strain>
    </source>
</reference>
<accession>A0ABU7JK94</accession>
<evidence type="ECO:0000256" key="3">
    <source>
        <dbReference type="ARBA" id="ARBA00023125"/>
    </source>
</evidence>
<dbReference type="InterPro" id="IPR044068">
    <property type="entry name" value="CB"/>
</dbReference>
<protein>
    <submittedName>
        <fullName evidence="8">Site-specific integrase</fullName>
    </submittedName>
</protein>
<dbReference type="Pfam" id="PF00589">
    <property type="entry name" value="Phage_integrase"/>
    <property type="match status" value="1"/>
</dbReference>
<name>A0ABU7JK94_9GAMM</name>